<evidence type="ECO:0000313" key="1">
    <source>
        <dbReference type="EMBL" id="QNF31618.1"/>
    </source>
</evidence>
<sequence>MKNLWLLLFVVFLFSCDKEDQTNTPAKANTFSMKNNGVKYIGNTEVYLNNQSDTLTMWCIADRPSEAVLVLNIKFQGIGTYALTQNLAGYYTTVGRDVLLSNYRLLPGSIGQLDILKYNAEKKQIVGSFNLDLKLINSYSGQDADTIHITDGSFTGTFRE</sequence>
<keyword evidence="2" id="KW-1185">Reference proteome</keyword>
<dbReference type="RefSeq" id="WP_185272406.1">
    <property type="nucleotide sequence ID" value="NZ_CP055156.1"/>
</dbReference>
<dbReference type="EMBL" id="CP055156">
    <property type="protein sequence ID" value="QNF31618.1"/>
    <property type="molecule type" value="Genomic_DNA"/>
</dbReference>
<dbReference type="KEGG" id="aswu:HUW51_02330"/>
<name>A0A7G7G384_9BACT</name>
<reference evidence="1 2" key="1">
    <citation type="journal article" date="2018" name="Int. J. Syst. Evol. Microbiol.">
        <title>Adhaeribacter swui sp. nov., isolated from wet mud.</title>
        <authorList>
            <person name="Kim D.U."/>
            <person name="Kim K.W."/>
            <person name="Kang M.S."/>
            <person name="Kim J.Y."/>
            <person name="Jang J.H."/>
            <person name="Kim M.K."/>
        </authorList>
    </citation>
    <scope>NUCLEOTIDE SEQUENCE [LARGE SCALE GENOMIC DNA]</scope>
    <source>
        <strain evidence="1 2">KCTC 52873</strain>
    </source>
</reference>
<evidence type="ECO:0000313" key="2">
    <source>
        <dbReference type="Proteomes" id="UP000515237"/>
    </source>
</evidence>
<protein>
    <recommendedName>
        <fullName evidence="3">Lipocalin-like domain-containing protein</fullName>
    </recommendedName>
</protein>
<dbReference type="Proteomes" id="UP000515237">
    <property type="component" value="Chromosome"/>
</dbReference>
<dbReference type="AlphaFoldDB" id="A0A7G7G384"/>
<gene>
    <name evidence="1" type="ORF">HUW51_02330</name>
</gene>
<evidence type="ECO:0008006" key="3">
    <source>
        <dbReference type="Google" id="ProtNLM"/>
    </source>
</evidence>
<organism evidence="1 2">
    <name type="scientific">Adhaeribacter swui</name>
    <dbReference type="NCBI Taxonomy" id="2086471"/>
    <lineage>
        <taxon>Bacteria</taxon>
        <taxon>Pseudomonadati</taxon>
        <taxon>Bacteroidota</taxon>
        <taxon>Cytophagia</taxon>
        <taxon>Cytophagales</taxon>
        <taxon>Hymenobacteraceae</taxon>
        <taxon>Adhaeribacter</taxon>
    </lineage>
</organism>
<dbReference type="PROSITE" id="PS51257">
    <property type="entry name" value="PROKAR_LIPOPROTEIN"/>
    <property type="match status" value="1"/>
</dbReference>
<accession>A0A7G7G384</accession>
<proteinExistence type="predicted"/>